<accession>A0ABN5JJV5</accession>
<feature type="transmembrane region" description="Helical" evidence="1">
    <location>
        <begin position="337"/>
        <end position="354"/>
    </location>
</feature>
<keyword evidence="1" id="KW-0812">Transmembrane</keyword>
<gene>
    <name evidence="2" type="ORF">C4N18_12105</name>
</gene>
<feature type="transmembrane region" description="Helical" evidence="1">
    <location>
        <begin position="5"/>
        <end position="22"/>
    </location>
</feature>
<dbReference type="GeneID" id="77468740"/>
<sequence>MNKKILLYIIMTSIFLILILKYDSRNENDFIYIVPRIKYTEVLDRNIGEYSILSLNKTYLNFKTKNFINGKLFLNVPNGEYLLRVNYDNQVKYIPFVKNDTWKKMTIYLQGDIFSRNQKIVLNIVTLALIILNFNIYLKIKEHIKKVKALDFSFFLLMVKLFFSVKADIENNFMVTIDFLISIILVTNLILYILNYMLDKKYKKMRIFIYILLILTLFHYAIICVNLIFPKVYAHLYQHHEIILIFLQRLYKFINLRRIILIMLVFNLVINKKFLEFTNKFYWIAIIAVYFFLEFFYLLFPKAINLYYFIRLIEYMCIYWGICFINLRIYNQNINRVVRYILGFTISYIVLFYFKDLKDPFLILFTIFILDFYTEALKKIMVFKDKNVEKTYNKLCLAQNELEFKEELEKEIQKNINIKSVSVKLFFNNKAIKKYLNNLNFIEDDLYIEKNNIKGTKYSFGIRLAFNKNPCVGIIFIEENSTSLNVEEMRYLSKLAENISSIASNIRLNSIYKEISFYD</sequence>
<proteinExistence type="predicted"/>
<keyword evidence="3" id="KW-1185">Reference proteome</keyword>
<feature type="transmembrane region" description="Helical" evidence="1">
    <location>
        <begin position="360"/>
        <end position="377"/>
    </location>
</feature>
<evidence type="ECO:0000313" key="2">
    <source>
        <dbReference type="EMBL" id="AVQ31925.1"/>
    </source>
</evidence>
<protein>
    <submittedName>
        <fullName evidence="2">Uncharacterized protein</fullName>
    </submittedName>
</protein>
<feature type="transmembrane region" description="Helical" evidence="1">
    <location>
        <begin position="120"/>
        <end position="138"/>
    </location>
</feature>
<feature type="transmembrane region" description="Helical" evidence="1">
    <location>
        <begin position="281"/>
        <end position="300"/>
    </location>
</feature>
<keyword evidence="1" id="KW-1133">Transmembrane helix</keyword>
<dbReference type="Proteomes" id="UP000241238">
    <property type="component" value="Chromosome"/>
</dbReference>
<reference evidence="3" key="1">
    <citation type="journal article" date="2018" name="MSphere">
        <title>Fusobacterium Genomics Using MinION and Illumina Sequencing Enables Genome Completion and Correction.</title>
        <authorList>
            <person name="Todd S.M."/>
            <person name="Settlage R.E."/>
            <person name="Lahmers K.K."/>
            <person name="Slade D.J."/>
        </authorList>
    </citation>
    <scope>NUCLEOTIDE SEQUENCE [LARGE SCALE GENOMIC DNA]</scope>
    <source>
        <strain evidence="3">ATCC 27725</strain>
    </source>
</reference>
<feature type="transmembrane region" description="Helical" evidence="1">
    <location>
        <begin position="207"/>
        <end position="229"/>
    </location>
</feature>
<feature type="transmembrane region" description="Helical" evidence="1">
    <location>
        <begin position="249"/>
        <end position="269"/>
    </location>
</feature>
<evidence type="ECO:0000256" key="1">
    <source>
        <dbReference type="SAM" id="Phobius"/>
    </source>
</evidence>
<name>A0ABN5JJV5_FUSVA</name>
<dbReference type="EMBL" id="CP028103">
    <property type="protein sequence ID" value="AVQ31925.1"/>
    <property type="molecule type" value="Genomic_DNA"/>
</dbReference>
<dbReference type="RefSeq" id="WP_005948290.1">
    <property type="nucleotide sequence ID" value="NZ_CP028103.1"/>
</dbReference>
<feature type="transmembrane region" description="Helical" evidence="1">
    <location>
        <begin position="306"/>
        <end position="325"/>
    </location>
</feature>
<keyword evidence="1" id="KW-0472">Membrane</keyword>
<evidence type="ECO:0000313" key="3">
    <source>
        <dbReference type="Proteomes" id="UP000241238"/>
    </source>
</evidence>
<feature type="transmembrane region" description="Helical" evidence="1">
    <location>
        <begin position="173"/>
        <end position="195"/>
    </location>
</feature>
<organism evidence="2 3">
    <name type="scientific">Fusobacterium varium ATCC 27725</name>
    <dbReference type="NCBI Taxonomy" id="469618"/>
    <lineage>
        <taxon>Bacteria</taxon>
        <taxon>Fusobacteriati</taxon>
        <taxon>Fusobacteriota</taxon>
        <taxon>Fusobacteriia</taxon>
        <taxon>Fusobacteriales</taxon>
        <taxon>Fusobacteriaceae</taxon>
        <taxon>Fusobacterium</taxon>
    </lineage>
</organism>